<dbReference type="InterPro" id="IPR036457">
    <property type="entry name" value="PPM-type-like_dom_sf"/>
</dbReference>
<dbReference type="PROSITE" id="PS51746">
    <property type="entry name" value="PPM_2"/>
    <property type="match status" value="1"/>
</dbReference>
<dbReference type="GO" id="GO:0004722">
    <property type="term" value="F:protein serine/threonine phosphatase activity"/>
    <property type="evidence" value="ECO:0007669"/>
    <property type="project" value="InterPro"/>
</dbReference>
<name>A0A2V0PJ50_9CHLO</name>
<dbReference type="AlphaFoldDB" id="A0A2V0PJ50"/>
<feature type="compositionally biased region" description="Gly residues" evidence="1">
    <location>
        <begin position="109"/>
        <end position="120"/>
    </location>
</feature>
<dbReference type="InterPro" id="IPR001932">
    <property type="entry name" value="PPM-type_phosphatase-like_dom"/>
</dbReference>
<keyword evidence="4" id="KW-1185">Reference proteome</keyword>
<dbReference type="PANTHER" id="PTHR47992">
    <property type="entry name" value="PROTEIN PHOSPHATASE"/>
    <property type="match status" value="1"/>
</dbReference>
<comment type="caution">
    <text evidence="3">The sequence shown here is derived from an EMBL/GenBank/DDBJ whole genome shotgun (WGS) entry which is preliminary data.</text>
</comment>
<dbReference type="OrthoDB" id="10264738at2759"/>
<sequence>MAPGPDIGAFTSAGNRYGSLNQDYVEVWRPEAAGAAAPGGGAAAPLLIGAVLDGHGILGESAARTGGAAVVRELRRLVGLCGGGGGKGAGGKWEGANGAADAVGGGAHAGAAGGDGGAGRETGSSGAATAGPRSSGGGDSPAGGAAAPRPPLVGLPESELAALVDAAFRAAHASALALYDDPPRTCSYPDARTGAAAVYCLKPEAQGGLHVYTAPAGARTAAGFRPLECGATCTVALLQGRRLVVGNVGDSSAVLGSLDDEGGVTARLLTRQHCGLHPEEAARIEAGYAGRVRILPNDGYMSVSAPSLWAGYELGVTRALGHKHMESFGVLHSPSVAVVDLRPEDCCVVLASDGVWDVMEPREVVNRVMDSLSDGKGPAAAARQLVEDAIALAQGAPGGDADNTSAVVIALPLGG</sequence>
<dbReference type="InterPro" id="IPR015655">
    <property type="entry name" value="PP2C"/>
</dbReference>
<evidence type="ECO:0000256" key="1">
    <source>
        <dbReference type="SAM" id="MobiDB-lite"/>
    </source>
</evidence>
<feature type="compositionally biased region" description="Low complexity" evidence="1">
    <location>
        <begin position="121"/>
        <end position="133"/>
    </location>
</feature>
<dbReference type="Pfam" id="PF00481">
    <property type="entry name" value="PP2C"/>
    <property type="match status" value="1"/>
</dbReference>
<proteinExistence type="predicted"/>
<evidence type="ECO:0000313" key="3">
    <source>
        <dbReference type="EMBL" id="GBF97075.1"/>
    </source>
</evidence>
<dbReference type="InParanoid" id="A0A2V0PJ50"/>
<dbReference type="Gene3D" id="3.60.40.10">
    <property type="entry name" value="PPM-type phosphatase domain"/>
    <property type="match status" value="1"/>
</dbReference>
<dbReference type="SUPFAM" id="SSF81606">
    <property type="entry name" value="PP2C-like"/>
    <property type="match status" value="1"/>
</dbReference>
<dbReference type="SMART" id="SM00332">
    <property type="entry name" value="PP2Cc"/>
    <property type="match status" value="1"/>
</dbReference>
<reference evidence="3 4" key="1">
    <citation type="journal article" date="2018" name="Sci. Rep.">
        <title>Raphidocelis subcapitata (=Pseudokirchneriella subcapitata) provides an insight into genome evolution and environmental adaptations in the Sphaeropleales.</title>
        <authorList>
            <person name="Suzuki S."/>
            <person name="Yamaguchi H."/>
            <person name="Nakajima N."/>
            <person name="Kawachi M."/>
        </authorList>
    </citation>
    <scope>NUCLEOTIDE SEQUENCE [LARGE SCALE GENOMIC DNA]</scope>
    <source>
        <strain evidence="3 4">NIES-35</strain>
    </source>
</reference>
<feature type="region of interest" description="Disordered" evidence="1">
    <location>
        <begin position="109"/>
        <end position="151"/>
    </location>
</feature>
<organism evidence="3 4">
    <name type="scientific">Raphidocelis subcapitata</name>
    <dbReference type="NCBI Taxonomy" id="307507"/>
    <lineage>
        <taxon>Eukaryota</taxon>
        <taxon>Viridiplantae</taxon>
        <taxon>Chlorophyta</taxon>
        <taxon>core chlorophytes</taxon>
        <taxon>Chlorophyceae</taxon>
        <taxon>CS clade</taxon>
        <taxon>Sphaeropleales</taxon>
        <taxon>Selenastraceae</taxon>
        <taxon>Raphidocelis</taxon>
    </lineage>
</organism>
<evidence type="ECO:0000259" key="2">
    <source>
        <dbReference type="PROSITE" id="PS51746"/>
    </source>
</evidence>
<dbReference type="Proteomes" id="UP000247498">
    <property type="component" value="Unassembled WGS sequence"/>
</dbReference>
<dbReference type="EMBL" id="BDRX01000091">
    <property type="protein sequence ID" value="GBF97075.1"/>
    <property type="molecule type" value="Genomic_DNA"/>
</dbReference>
<feature type="domain" description="PPM-type phosphatase" evidence="2">
    <location>
        <begin position="6"/>
        <end position="411"/>
    </location>
</feature>
<gene>
    <name evidence="3" type="ORF">Rsub_09548</name>
</gene>
<protein>
    <submittedName>
        <fullName evidence="3">Phosphatase 2C-like</fullName>
    </submittedName>
</protein>
<dbReference type="CDD" id="cd00143">
    <property type="entry name" value="PP2Cc"/>
    <property type="match status" value="1"/>
</dbReference>
<accession>A0A2V0PJ50</accession>
<evidence type="ECO:0000313" key="4">
    <source>
        <dbReference type="Proteomes" id="UP000247498"/>
    </source>
</evidence>